<evidence type="ECO:0000313" key="5">
    <source>
        <dbReference type="Proteomes" id="UP000325902"/>
    </source>
</evidence>
<dbReference type="GO" id="GO:0016747">
    <property type="term" value="F:acyltransferase activity, transferring groups other than amino-acyl groups"/>
    <property type="evidence" value="ECO:0007669"/>
    <property type="project" value="InterPro"/>
</dbReference>
<proteinExistence type="predicted"/>
<dbReference type="EMBL" id="MDYX01000024">
    <property type="protein sequence ID" value="KAF9629693.1"/>
    <property type="molecule type" value="Genomic_DNA"/>
</dbReference>
<organism evidence="3 5">
    <name type="scientific">Lasiodiplodia theobromae</name>
    <dbReference type="NCBI Taxonomy" id="45133"/>
    <lineage>
        <taxon>Eukaryota</taxon>
        <taxon>Fungi</taxon>
        <taxon>Dikarya</taxon>
        <taxon>Ascomycota</taxon>
        <taxon>Pezizomycotina</taxon>
        <taxon>Dothideomycetes</taxon>
        <taxon>Dothideomycetes incertae sedis</taxon>
        <taxon>Botryosphaeriales</taxon>
        <taxon>Botryosphaeriaceae</taxon>
        <taxon>Lasiodiplodia</taxon>
    </lineage>
</organism>
<reference evidence="4" key="1">
    <citation type="submission" date="2016-08" db="EMBL/GenBank/DDBJ databases">
        <authorList>
            <person name="Yan J."/>
        </authorList>
    </citation>
    <scope>NUCLEOTIDE SEQUENCE</scope>
    <source>
        <strain evidence="4">CSS-01s</strain>
    </source>
</reference>
<dbReference type="Gene3D" id="3.40.630.30">
    <property type="match status" value="1"/>
</dbReference>
<dbReference type="Proteomes" id="UP000325902">
    <property type="component" value="Unassembled WGS sequence"/>
</dbReference>
<evidence type="ECO:0000313" key="4">
    <source>
        <dbReference type="EMBL" id="KAF9629693.1"/>
    </source>
</evidence>
<evidence type="ECO:0000259" key="2">
    <source>
        <dbReference type="PROSITE" id="PS51186"/>
    </source>
</evidence>
<dbReference type="InterPro" id="IPR016181">
    <property type="entry name" value="Acyl_CoA_acyltransferase"/>
</dbReference>
<dbReference type="CDD" id="cd04301">
    <property type="entry name" value="NAT_SF"/>
    <property type="match status" value="1"/>
</dbReference>
<dbReference type="InterPro" id="IPR052523">
    <property type="entry name" value="Trichothecene_AcTrans"/>
</dbReference>
<dbReference type="EMBL" id="VCHE01000001">
    <property type="protein sequence ID" value="KAB2581391.1"/>
    <property type="molecule type" value="Genomic_DNA"/>
</dbReference>
<accession>A0A5N5DVG1</accession>
<dbReference type="OrthoDB" id="410198at2759"/>
<keyword evidence="3" id="KW-0808">Transferase</keyword>
<dbReference type="InterPro" id="IPR000182">
    <property type="entry name" value="GNAT_dom"/>
</dbReference>
<evidence type="ECO:0000256" key="1">
    <source>
        <dbReference type="SAM" id="MobiDB-lite"/>
    </source>
</evidence>
<dbReference type="SUPFAM" id="SSF55729">
    <property type="entry name" value="Acyl-CoA N-acyltransferases (Nat)"/>
    <property type="match status" value="1"/>
</dbReference>
<sequence>MEATTLAASAIDIVQPKAAMNPTRKDSANELSVEPFDPPKGTVETIETISVESSPEPSPEPAVVPTAVTSGEDKIRVLDVSEYKGAALALAEAFKDDDVSRYFLDTPDRADWTDEQKWDLHVAIFEYLVYAHILKGLVTTVGSDYGAVALWMPPDTHMDDLLTVFRSGMWRLRFRLSREGRKRFFTEFMPLLHDTKASVMGERDASSWYLVYVGTRPSARGKGYCRKLIEHVTDMADEEGRAIYLESSHVRNVPIYRRMGFRECRRIYLQRAEKGNVALEIMVREPGVKGDH</sequence>
<evidence type="ECO:0000313" key="3">
    <source>
        <dbReference type="EMBL" id="KAB2581391.1"/>
    </source>
</evidence>
<protein>
    <submittedName>
        <fullName evidence="3">Putative N-acetyltransferase</fullName>
    </submittedName>
</protein>
<dbReference type="PANTHER" id="PTHR42791">
    <property type="entry name" value="GNAT FAMILY ACETYLTRANSFERASE"/>
    <property type="match status" value="1"/>
</dbReference>
<reference evidence="3 5" key="3">
    <citation type="journal article" date="2019" name="Sci. Rep.">
        <title>A multi-omics analysis of the grapevine pathogen Lasiodiplodia theobromae reveals that temperature affects the expression of virulence- and pathogenicity-related genes.</title>
        <authorList>
            <person name="Felix C."/>
            <person name="Meneses R."/>
            <person name="Goncalves M.F.M."/>
            <person name="Tilleman L."/>
            <person name="Duarte A.S."/>
            <person name="Jorrin-Novo J.V."/>
            <person name="Van de Peer Y."/>
            <person name="Deforce D."/>
            <person name="Van Nieuwerburgh F."/>
            <person name="Esteves A.C."/>
            <person name="Alves A."/>
        </authorList>
    </citation>
    <scope>NUCLEOTIDE SEQUENCE [LARGE SCALE GENOMIC DNA]</scope>
    <source>
        <strain evidence="3 5">LA-SOL3</strain>
    </source>
</reference>
<dbReference type="AlphaFoldDB" id="A0A5N5DVG1"/>
<dbReference type="Pfam" id="PF13508">
    <property type="entry name" value="Acetyltransf_7"/>
    <property type="match status" value="1"/>
</dbReference>
<keyword evidence="5" id="KW-1185">Reference proteome</keyword>
<gene>
    <name evidence="4" type="ORF">BFW01_g10896</name>
    <name evidence="3" type="ORF">DBV05_g41</name>
</gene>
<name>A0A5N5DVG1_9PEZI</name>
<dbReference type="PROSITE" id="PS51186">
    <property type="entry name" value="GNAT"/>
    <property type="match status" value="1"/>
</dbReference>
<comment type="caution">
    <text evidence="3">The sequence shown here is derived from an EMBL/GenBank/DDBJ whole genome shotgun (WGS) entry which is preliminary data.</text>
</comment>
<dbReference type="Proteomes" id="UP000627934">
    <property type="component" value="Unassembled WGS sequence"/>
</dbReference>
<reference evidence="4" key="2">
    <citation type="journal article" date="2018" name="DNA Res.">
        <title>Comparative genome and transcriptome analyses reveal adaptations to opportunistic infections in woody plant degrading pathogens of Botryosphaeriaceae.</title>
        <authorList>
            <person name="Yan J.Y."/>
            <person name="Zhao W.S."/>
            <person name="Chen Z."/>
            <person name="Xing Q.K."/>
            <person name="Zhang W."/>
            <person name="Chethana K.W.T."/>
            <person name="Xue M.F."/>
            <person name="Xu J.P."/>
            <person name="Phillips A.J.L."/>
            <person name="Wang Y."/>
            <person name="Liu J.H."/>
            <person name="Liu M."/>
            <person name="Zhou Y."/>
            <person name="Jayawardena R.S."/>
            <person name="Manawasinghe I.S."/>
            <person name="Huang J.B."/>
            <person name="Qiao G.H."/>
            <person name="Fu C.Y."/>
            <person name="Guo F.F."/>
            <person name="Dissanayake A.J."/>
            <person name="Peng Y.L."/>
            <person name="Hyde K.D."/>
            <person name="Li X.H."/>
        </authorList>
    </citation>
    <scope>NUCLEOTIDE SEQUENCE</scope>
    <source>
        <strain evidence="4">CSS-01s</strain>
    </source>
</reference>
<dbReference type="PANTHER" id="PTHR42791:SF1">
    <property type="entry name" value="N-ACETYLTRANSFERASE DOMAIN-CONTAINING PROTEIN"/>
    <property type="match status" value="1"/>
</dbReference>
<feature type="region of interest" description="Disordered" evidence="1">
    <location>
        <begin position="18"/>
        <end position="40"/>
    </location>
</feature>
<feature type="domain" description="N-acetyltransferase" evidence="2">
    <location>
        <begin position="148"/>
        <end position="284"/>
    </location>
</feature>